<sequence length="542" mass="62122">MIIGTKTRRSGESYGVTVKDILQLPSFRGAKVLTGRNSLHRTVSSLSVLEVSNADFSSKIVRSVQEEWYAEEIVISSLYSIKDSVDKQCEAIQYLINLGEVGLILYYVGIVIPKVPEELLQLAESQNFIIICMPENDSSLRYNEVIYEVMEAIVLDNQTINDNFVNESLEKVSYLPEHSRSVEIMLKLLSDRLKANIVLTNTKLEIVNQVMWPRNSTLDVVKIIHEHALQMEKNGSAGAISSGISCFVDHKVLRQKNGEALNLFLIKENSKLPGKTIDKISEVVQVAINLWGDKHNEVSEYALVKAIINDESEKMRRLAHLLHIDVASIQMMWLVYIQDLTEEKRIREELAEHLAKYYKTTVIQTIDHCIIVLLGNCSYKYNEVEVAEEYIDTTSFQPSISEMVYAPRMRNTTDVRRMYQLVNQVGQKVHLIYQERKMFTAAEIRSMKRAIDLSVQGEEVIEEWMAVIAPILDDLESVRTLTIFLLDAKGNFDVCAKLLFVHKNTVKYRIKKISELLGYDITMNSEFYDVYLACMIYRLIHN</sequence>
<dbReference type="AlphaFoldDB" id="A0A1B2DX37"/>
<proteinExistence type="predicted"/>
<reference evidence="3" key="1">
    <citation type="submission" date="2016-08" db="EMBL/GenBank/DDBJ databases">
        <title>Complete Genome Seqeunce of Paenibacillus sp. nov. IHBB 9852 from high altitute lake of Indian trans-Himalayas.</title>
        <authorList>
            <person name="Kiran S."/>
            <person name="Swarnkar M.K."/>
            <person name="Rana A."/>
            <person name="Tewari R."/>
            <person name="Gulati A."/>
        </authorList>
    </citation>
    <scope>NUCLEOTIDE SEQUENCE [LARGE SCALE GENOMIC DNA]</scope>
    <source>
        <strain evidence="3">IHBB 9852</strain>
    </source>
</reference>
<dbReference type="KEGG" id="pib:BBD41_06440"/>
<evidence type="ECO:0000259" key="1">
    <source>
        <dbReference type="Pfam" id="PF07905"/>
    </source>
</evidence>
<dbReference type="PANTHER" id="PTHR33744:SF16">
    <property type="entry name" value="CARBOHYDRATE DIACID REGULATOR"/>
    <property type="match status" value="1"/>
</dbReference>
<dbReference type="EMBL" id="CP016809">
    <property type="protein sequence ID" value="ANY72262.1"/>
    <property type="molecule type" value="Genomic_DNA"/>
</dbReference>
<dbReference type="PANTHER" id="PTHR33744">
    <property type="entry name" value="CARBOHYDRATE DIACID REGULATOR"/>
    <property type="match status" value="1"/>
</dbReference>
<accession>A0A1B2DX37</accession>
<evidence type="ECO:0000313" key="3">
    <source>
        <dbReference type="EMBL" id="ANY72262.1"/>
    </source>
</evidence>
<dbReference type="Pfam" id="PF13556">
    <property type="entry name" value="HTH_30"/>
    <property type="match status" value="1"/>
</dbReference>
<protein>
    <submittedName>
        <fullName evidence="3">Transcriptional regulator</fullName>
    </submittedName>
</protein>
<dbReference type="InterPro" id="IPR051448">
    <property type="entry name" value="CdaR-like_regulators"/>
</dbReference>
<dbReference type="InterPro" id="IPR042070">
    <property type="entry name" value="PucR_C-HTH_sf"/>
</dbReference>
<feature type="domain" description="Purine catabolism PurC-like" evidence="1">
    <location>
        <begin position="20"/>
        <end position="153"/>
    </location>
</feature>
<dbReference type="Pfam" id="PF07905">
    <property type="entry name" value="PucR"/>
    <property type="match status" value="1"/>
</dbReference>
<dbReference type="InterPro" id="IPR012914">
    <property type="entry name" value="PucR_dom"/>
</dbReference>
<dbReference type="InterPro" id="IPR025736">
    <property type="entry name" value="PucR_C-HTH_dom"/>
</dbReference>
<name>A0A1B2DX37_9BACL</name>
<feature type="domain" description="PucR C-terminal helix-turn-helix" evidence="2">
    <location>
        <begin position="478"/>
        <end position="535"/>
    </location>
</feature>
<organism evidence="3">
    <name type="scientific">Paenibacillus ihbetae</name>
    <dbReference type="NCBI Taxonomy" id="1870820"/>
    <lineage>
        <taxon>Bacteria</taxon>
        <taxon>Bacillati</taxon>
        <taxon>Bacillota</taxon>
        <taxon>Bacilli</taxon>
        <taxon>Bacillales</taxon>
        <taxon>Paenibacillaceae</taxon>
        <taxon>Paenibacillus</taxon>
    </lineage>
</organism>
<dbReference type="Gene3D" id="1.10.10.2840">
    <property type="entry name" value="PucR C-terminal helix-turn-helix domain"/>
    <property type="match status" value="1"/>
</dbReference>
<gene>
    <name evidence="3" type="ORF">BBD41_06440</name>
</gene>
<evidence type="ECO:0000259" key="2">
    <source>
        <dbReference type="Pfam" id="PF13556"/>
    </source>
</evidence>